<name>A0A7I8W7N8_9ANNE</name>
<sequence length="366" mass="42151">MASPRTNDLAVERYSGETYSRGPSRIDVLENRIIATERSTTALLDRALKIKEDVIANLNYSHGTWQEERNARVSLQEHIRTITDAVRKLGSDIQELNSQIRSRDGTVEGSQNAVRNLEMAHVAGVTDLKGRVVRCDTNISRLATDLKTCYDQLRSTNSEQNTTNAKLAEKFNIQDQKISQLAAKIEKITGEQTMHLRRVEGDSTHQLSSLEANTRQLIQETRSQVNTYRSMEAGERDKLEARLMALIERSNHDRDSRVDTWQKRAEEAVNNVQKRLTRLEEDNSRDKERQQLLVQQLENKIQSSVQSQNRLQKEEMAKLKREVRDGFIALREAIDHMKQVLDGKRKLLEEQIRKEIGQIRKMVVLI</sequence>
<proteinExistence type="inferred from homology"/>
<feature type="coiled-coil region" evidence="3">
    <location>
        <begin position="262"/>
        <end position="322"/>
    </location>
</feature>
<dbReference type="Proteomes" id="UP000549394">
    <property type="component" value="Unassembled WGS sequence"/>
</dbReference>
<dbReference type="OrthoDB" id="10014002at2759"/>
<dbReference type="PANTHER" id="PTHR22420">
    <property type="entry name" value="PROTEIN FAM81A"/>
    <property type="match status" value="1"/>
</dbReference>
<keyword evidence="1 3" id="KW-0175">Coiled coil</keyword>
<dbReference type="PANTHER" id="PTHR22420:SF4">
    <property type="entry name" value="PROTEIN FAM81A"/>
    <property type="match status" value="1"/>
</dbReference>
<organism evidence="4 5">
    <name type="scientific">Dimorphilus gyrociliatus</name>
    <dbReference type="NCBI Taxonomy" id="2664684"/>
    <lineage>
        <taxon>Eukaryota</taxon>
        <taxon>Metazoa</taxon>
        <taxon>Spiralia</taxon>
        <taxon>Lophotrochozoa</taxon>
        <taxon>Annelida</taxon>
        <taxon>Polychaeta</taxon>
        <taxon>Polychaeta incertae sedis</taxon>
        <taxon>Dinophilidae</taxon>
        <taxon>Dimorphilus</taxon>
    </lineage>
</organism>
<evidence type="ECO:0000256" key="1">
    <source>
        <dbReference type="ARBA" id="ARBA00023054"/>
    </source>
</evidence>
<reference evidence="4 5" key="1">
    <citation type="submission" date="2020-08" db="EMBL/GenBank/DDBJ databases">
        <authorList>
            <person name="Hejnol A."/>
        </authorList>
    </citation>
    <scope>NUCLEOTIDE SEQUENCE [LARGE SCALE GENOMIC DNA]</scope>
</reference>
<gene>
    <name evidence="4" type="ORF">DGYR_LOCUS11856</name>
</gene>
<evidence type="ECO:0000256" key="3">
    <source>
        <dbReference type="SAM" id="Coils"/>
    </source>
</evidence>
<protein>
    <submittedName>
        <fullName evidence="4">Uncharacterized protein</fullName>
    </submittedName>
</protein>
<dbReference type="EMBL" id="CAJFCJ010000020">
    <property type="protein sequence ID" value="CAD5124290.1"/>
    <property type="molecule type" value="Genomic_DNA"/>
</dbReference>
<comment type="similarity">
    <text evidence="2">Belongs to the FAM81 family.</text>
</comment>
<evidence type="ECO:0000313" key="4">
    <source>
        <dbReference type="EMBL" id="CAD5124290.1"/>
    </source>
</evidence>
<dbReference type="AlphaFoldDB" id="A0A7I8W7N8"/>
<dbReference type="InterPro" id="IPR029619">
    <property type="entry name" value="FAM81"/>
</dbReference>
<comment type="caution">
    <text evidence="4">The sequence shown here is derived from an EMBL/GenBank/DDBJ whole genome shotgun (WGS) entry which is preliminary data.</text>
</comment>
<keyword evidence="5" id="KW-1185">Reference proteome</keyword>
<accession>A0A7I8W7N8</accession>
<evidence type="ECO:0000313" key="5">
    <source>
        <dbReference type="Proteomes" id="UP000549394"/>
    </source>
</evidence>
<evidence type="ECO:0000256" key="2">
    <source>
        <dbReference type="ARBA" id="ARBA00046344"/>
    </source>
</evidence>